<dbReference type="AlphaFoldDB" id="A0A8J9Z6D3"/>
<dbReference type="GO" id="GO:0005634">
    <property type="term" value="C:nucleus"/>
    <property type="evidence" value="ECO:0007669"/>
    <property type="project" value="TreeGrafter"/>
</dbReference>
<dbReference type="PANTHER" id="PTHR22978">
    <property type="entry name" value="B-CELL TRANSLOCATION GENE"/>
    <property type="match status" value="1"/>
</dbReference>
<dbReference type="PRINTS" id="PR00310">
    <property type="entry name" value="ANTIPRLFBTG1"/>
</dbReference>
<protein>
    <submittedName>
        <fullName evidence="3">BTG4 protein</fullName>
    </submittedName>
</protein>
<organism evidence="3 4">
    <name type="scientific">Branchiostoma lanceolatum</name>
    <name type="common">Common lancelet</name>
    <name type="synonym">Amphioxus lanceolatum</name>
    <dbReference type="NCBI Taxonomy" id="7740"/>
    <lineage>
        <taxon>Eukaryota</taxon>
        <taxon>Metazoa</taxon>
        <taxon>Chordata</taxon>
        <taxon>Cephalochordata</taxon>
        <taxon>Leptocardii</taxon>
        <taxon>Amphioxiformes</taxon>
        <taxon>Branchiostomatidae</taxon>
        <taxon>Branchiostoma</taxon>
    </lineage>
</organism>
<dbReference type="EMBL" id="OV696701">
    <property type="protein sequence ID" value="CAH1248146.1"/>
    <property type="molecule type" value="Genomic_DNA"/>
</dbReference>
<dbReference type="FunFam" id="3.90.640.90:FF:000002">
    <property type="entry name" value="BTG anti-proliferation factor 4"/>
    <property type="match status" value="1"/>
</dbReference>
<dbReference type="Pfam" id="PF07742">
    <property type="entry name" value="BTG"/>
    <property type="match status" value="1"/>
</dbReference>
<dbReference type="InterPro" id="IPR002087">
    <property type="entry name" value="Anti_prolifrtn"/>
</dbReference>
<dbReference type="Gene3D" id="3.90.640.90">
    <property type="entry name" value="Anti-proliferative protein, N-terminal domain"/>
    <property type="match status" value="1"/>
</dbReference>
<dbReference type="InterPro" id="IPR033332">
    <property type="entry name" value="BTG"/>
</dbReference>
<comment type="similarity">
    <text evidence="1">Belongs to the BTG family.</text>
</comment>
<proteinExistence type="inferred from homology"/>
<evidence type="ECO:0000313" key="3">
    <source>
        <dbReference type="EMBL" id="CAH1248146.1"/>
    </source>
</evidence>
<dbReference type="OMA" id="HTIARFD"/>
<accession>A0A8J9Z6D3</accession>
<dbReference type="Proteomes" id="UP000838412">
    <property type="component" value="Chromosome 16"/>
</dbReference>
<sequence>MKDEIAAAVVYLARLVRKSGNLDKDQVDRFADKLTAIMVERFKNHWYPDCPEKGQAYRCIRLQDCEPVDTVLEMAASEAGLRYQDLGLANSIIMWVDPMEVSCRFGHGFDRTVHTIARFDNRQPTIQYPRPSSGDGKISPEFHYYPAPIQPIPIVNNSNSIYNKPGVMFVKQGFLPPMGHKTGRVGPPADKYHWVNKNKPVTAN</sequence>
<evidence type="ECO:0000259" key="2">
    <source>
        <dbReference type="SMART" id="SM00099"/>
    </source>
</evidence>
<dbReference type="SUPFAM" id="SSF160696">
    <property type="entry name" value="BTG domain-like"/>
    <property type="match status" value="1"/>
</dbReference>
<reference evidence="3" key="1">
    <citation type="submission" date="2022-01" db="EMBL/GenBank/DDBJ databases">
        <authorList>
            <person name="Braso-Vives M."/>
        </authorList>
    </citation>
    <scope>NUCLEOTIDE SEQUENCE</scope>
</reference>
<dbReference type="OrthoDB" id="19928at2759"/>
<dbReference type="GO" id="GO:0005737">
    <property type="term" value="C:cytoplasm"/>
    <property type="evidence" value="ECO:0007669"/>
    <property type="project" value="TreeGrafter"/>
</dbReference>
<name>A0A8J9Z6D3_BRALA</name>
<dbReference type="PANTHER" id="PTHR22978:SF44">
    <property type="entry name" value="PROTEIN BTG3-LIKE PROTEIN"/>
    <property type="match status" value="1"/>
</dbReference>
<feature type="domain" description="Anti-proliferative protein" evidence="2">
    <location>
        <begin position="1"/>
        <end position="108"/>
    </location>
</feature>
<dbReference type="SMART" id="SM00099">
    <property type="entry name" value="btg1"/>
    <property type="match status" value="1"/>
</dbReference>
<gene>
    <name evidence="3" type="primary">BTG4</name>
    <name evidence="3" type="ORF">BLAG_LOCUS9571</name>
</gene>
<evidence type="ECO:0000256" key="1">
    <source>
        <dbReference type="ARBA" id="ARBA00007989"/>
    </source>
</evidence>
<evidence type="ECO:0000313" key="4">
    <source>
        <dbReference type="Proteomes" id="UP000838412"/>
    </source>
</evidence>
<keyword evidence="4" id="KW-1185">Reference proteome</keyword>
<dbReference type="InterPro" id="IPR036054">
    <property type="entry name" value="BTG-like_sf"/>
</dbReference>